<sequence>MLQPTVVLHQENDAVRQVVHVQKLPQRAPGPPDDDLLTPPHLGLVKPPHQRGEHVRVLGVEVVVGAVQVGGHPRDGVPAVLDPVRLAHLDPGDLGHGVPLVGGLQGAREEGTFGNWLGGEFWVDAGGAQEEELPDAVAVRGVDDVGLDLQVHGDEVGRVGVVGVDPADLGGREDHEAGPFGGEEGLDVALAGEIELGVGSEGQVGVAQGLELPDNGGTHQAAVPGHEDLRRFVGEERVRRCGI</sequence>
<dbReference type="InParanoid" id="A0A2P5FND4"/>
<proteinExistence type="predicted"/>
<organism evidence="1 2">
    <name type="scientific">Trema orientale</name>
    <name type="common">Charcoal tree</name>
    <name type="synonym">Celtis orientalis</name>
    <dbReference type="NCBI Taxonomy" id="63057"/>
    <lineage>
        <taxon>Eukaryota</taxon>
        <taxon>Viridiplantae</taxon>
        <taxon>Streptophyta</taxon>
        <taxon>Embryophyta</taxon>
        <taxon>Tracheophyta</taxon>
        <taxon>Spermatophyta</taxon>
        <taxon>Magnoliopsida</taxon>
        <taxon>eudicotyledons</taxon>
        <taxon>Gunneridae</taxon>
        <taxon>Pentapetalae</taxon>
        <taxon>rosids</taxon>
        <taxon>fabids</taxon>
        <taxon>Rosales</taxon>
        <taxon>Cannabaceae</taxon>
        <taxon>Trema</taxon>
    </lineage>
</organism>
<gene>
    <name evidence="1" type="ORF">TorRG33x02_048480</name>
</gene>
<accession>A0A2P5FND4</accession>
<evidence type="ECO:0000313" key="2">
    <source>
        <dbReference type="Proteomes" id="UP000237000"/>
    </source>
</evidence>
<protein>
    <submittedName>
        <fullName evidence="1">Uncharacterized protein</fullName>
    </submittedName>
</protein>
<comment type="caution">
    <text evidence="1">The sequence shown here is derived from an EMBL/GenBank/DDBJ whole genome shotgun (WGS) entry which is preliminary data.</text>
</comment>
<name>A0A2P5FND4_TREOI</name>
<evidence type="ECO:0000313" key="1">
    <source>
        <dbReference type="EMBL" id="PON99305.1"/>
    </source>
</evidence>
<dbReference type="OrthoDB" id="10382938at2759"/>
<reference evidence="2" key="1">
    <citation type="submission" date="2016-06" db="EMBL/GenBank/DDBJ databases">
        <title>Parallel loss of symbiosis genes in relatives of nitrogen-fixing non-legume Parasponia.</title>
        <authorList>
            <person name="Van Velzen R."/>
            <person name="Holmer R."/>
            <person name="Bu F."/>
            <person name="Rutten L."/>
            <person name="Van Zeijl A."/>
            <person name="Liu W."/>
            <person name="Santuari L."/>
            <person name="Cao Q."/>
            <person name="Sharma T."/>
            <person name="Shen D."/>
            <person name="Roswanjaya Y."/>
            <person name="Wardhani T."/>
            <person name="Kalhor M.S."/>
            <person name="Jansen J."/>
            <person name="Van den Hoogen J."/>
            <person name="Gungor B."/>
            <person name="Hartog M."/>
            <person name="Hontelez J."/>
            <person name="Verver J."/>
            <person name="Yang W.-C."/>
            <person name="Schijlen E."/>
            <person name="Repin R."/>
            <person name="Schilthuizen M."/>
            <person name="Schranz E."/>
            <person name="Heidstra R."/>
            <person name="Miyata K."/>
            <person name="Fedorova E."/>
            <person name="Kohlen W."/>
            <person name="Bisseling T."/>
            <person name="Smit S."/>
            <person name="Geurts R."/>
        </authorList>
    </citation>
    <scope>NUCLEOTIDE SEQUENCE [LARGE SCALE GENOMIC DNA]</scope>
    <source>
        <strain evidence="2">cv. RG33-2</strain>
    </source>
</reference>
<dbReference type="EMBL" id="JXTC01000019">
    <property type="protein sequence ID" value="PON99305.1"/>
    <property type="molecule type" value="Genomic_DNA"/>
</dbReference>
<dbReference type="AlphaFoldDB" id="A0A2P5FND4"/>
<dbReference type="Proteomes" id="UP000237000">
    <property type="component" value="Unassembled WGS sequence"/>
</dbReference>
<keyword evidence="2" id="KW-1185">Reference proteome</keyword>